<keyword evidence="4 9" id="KW-0697">Rotamase</keyword>
<feature type="signal peptide" evidence="10">
    <location>
        <begin position="1"/>
        <end position="35"/>
    </location>
</feature>
<organism evidence="12 13">
    <name type="scientific">Sphingomonas ursincola</name>
    <dbReference type="NCBI Taxonomy" id="56361"/>
    <lineage>
        <taxon>Bacteria</taxon>
        <taxon>Pseudomonadati</taxon>
        <taxon>Pseudomonadota</taxon>
        <taxon>Alphaproteobacteria</taxon>
        <taxon>Sphingomonadales</taxon>
        <taxon>Sphingomonadaceae</taxon>
        <taxon>Sphingomonas</taxon>
    </lineage>
</organism>
<dbReference type="Gene3D" id="3.10.50.40">
    <property type="match status" value="1"/>
</dbReference>
<comment type="caution">
    <text evidence="12">The sequence shown here is derived from an EMBL/GenBank/DDBJ whole genome shotgun (WGS) entry which is preliminary data.</text>
</comment>
<evidence type="ECO:0000259" key="11">
    <source>
        <dbReference type="PROSITE" id="PS50198"/>
    </source>
</evidence>
<dbReference type="EMBL" id="VDES01000003">
    <property type="protein sequence ID" value="MBA1375618.1"/>
    <property type="molecule type" value="Genomic_DNA"/>
</dbReference>
<dbReference type="InterPro" id="IPR015391">
    <property type="entry name" value="SurA_N"/>
</dbReference>
<evidence type="ECO:0000256" key="1">
    <source>
        <dbReference type="ARBA" id="ARBA00018370"/>
    </source>
</evidence>
<dbReference type="PANTHER" id="PTHR47637:SF1">
    <property type="entry name" value="CHAPERONE SURA"/>
    <property type="match status" value="1"/>
</dbReference>
<reference evidence="12 13" key="1">
    <citation type="journal article" date="1994" name="Int. J. Syst. Bacteriol.">
        <title>Phylogenetic positions of novel aerobic, bacteriochlorophyll a-containing bacteria and description of Roseococcus thiosulfatophilus gen. nov., sp. nov., Erythromicrobium ramosum gen. nov., sp. nov., and Erythrobacter litoralis sp. nov.</title>
        <authorList>
            <person name="Yurkov V."/>
            <person name="Stackebrandt E."/>
            <person name="Holmes A."/>
            <person name="Fuerst J.A."/>
            <person name="Hugenholtz P."/>
            <person name="Golecki J."/>
            <person name="Gad'on N."/>
            <person name="Gorlenko V.M."/>
            <person name="Kompantseva E.I."/>
            <person name="Drews G."/>
        </authorList>
    </citation>
    <scope>NUCLEOTIDE SEQUENCE [LARGE SCALE GENOMIC DNA]</scope>
    <source>
        <strain evidence="12 13">KR-99</strain>
    </source>
</reference>
<dbReference type="SUPFAM" id="SSF54534">
    <property type="entry name" value="FKBP-like"/>
    <property type="match status" value="2"/>
</dbReference>
<keyword evidence="3" id="KW-0574">Periplasm</keyword>
<dbReference type="GO" id="GO:0003755">
    <property type="term" value="F:peptidyl-prolyl cis-trans isomerase activity"/>
    <property type="evidence" value="ECO:0007669"/>
    <property type="project" value="UniProtKB-KW"/>
</dbReference>
<evidence type="ECO:0000256" key="5">
    <source>
        <dbReference type="ARBA" id="ARBA00023186"/>
    </source>
</evidence>
<dbReference type="Proteomes" id="UP000589292">
    <property type="component" value="Unassembled WGS sequence"/>
</dbReference>
<gene>
    <name evidence="12" type="ORF">FG486_14825</name>
</gene>
<dbReference type="InterPro" id="IPR027304">
    <property type="entry name" value="Trigger_fact/SurA_dom_sf"/>
</dbReference>
<feature type="chain" id="PRO_5031266337" description="Parvulin-like PPIase" evidence="10">
    <location>
        <begin position="36"/>
        <end position="460"/>
    </location>
</feature>
<evidence type="ECO:0000256" key="7">
    <source>
        <dbReference type="ARBA" id="ARBA00030642"/>
    </source>
</evidence>
<evidence type="ECO:0000256" key="4">
    <source>
        <dbReference type="ARBA" id="ARBA00023110"/>
    </source>
</evidence>
<dbReference type="AlphaFoldDB" id="A0A7V8RFT4"/>
<sequence>MSLHALNTIAIRTRKLARTTLASALIAGLALPATGQTVQDDAAAMPDTSLKVPEGLTIFGKQDPNVRRATAIVNSEIITGTDIDERVALILAANDAPVSEEERQRLRLQVLRNLIDETLQIQEAAANDIKVDENQVERTYAQVAQQNFRRDTGALDKYLASIGSSPRSLKRQIRGELAWQRLLGRNVTPFINVSEEEVKEVIERLKANKGTEEYRIGEIYLSANSQNRAEVAKNAAQIVQQLQQGGSFVAYARQFSEASTAAVGGDLGWIQLGQLPPALGVVARDMQVGQLAGPIEIPGGFSLIYLIDKRQVLTANPRDALLGLKQLSIAFPPGISEAEATRRASEFASATRQIKGCGAADEIAKQLGATVTNNDQVPVRELPAPLQDTLIALSIGEATQPFGSVKDGVRVLVLCGRDDPSADGGPSPEQLMANMEEDKVNRRAQIYLRDLRRDAVIEYN</sequence>
<evidence type="ECO:0000256" key="9">
    <source>
        <dbReference type="PROSITE-ProRule" id="PRU00278"/>
    </source>
</evidence>
<dbReference type="PANTHER" id="PTHR47637">
    <property type="entry name" value="CHAPERONE SURA"/>
    <property type="match status" value="1"/>
</dbReference>
<accession>A0A7V8RFT4</accession>
<evidence type="ECO:0000256" key="6">
    <source>
        <dbReference type="ARBA" id="ARBA00023235"/>
    </source>
</evidence>
<dbReference type="PROSITE" id="PS50198">
    <property type="entry name" value="PPIC_PPIASE_2"/>
    <property type="match status" value="1"/>
</dbReference>
<evidence type="ECO:0000313" key="12">
    <source>
        <dbReference type="EMBL" id="MBA1375618.1"/>
    </source>
</evidence>
<dbReference type="InterPro" id="IPR046357">
    <property type="entry name" value="PPIase_dom_sf"/>
</dbReference>
<keyword evidence="13" id="KW-1185">Reference proteome</keyword>
<feature type="domain" description="PpiC" evidence="11">
    <location>
        <begin position="211"/>
        <end position="308"/>
    </location>
</feature>
<evidence type="ECO:0000313" key="13">
    <source>
        <dbReference type="Proteomes" id="UP000589292"/>
    </source>
</evidence>
<keyword evidence="6 9" id="KW-0413">Isomerase</keyword>
<evidence type="ECO:0000256" key="8">
    <source>
        <dbReference type="ARBA" id="ARBA00031484"/>
    </source>
</evidence>
<dbReference type="InterPro" id="IPR050280">
    <property type="entry name" value="OMP_Chaperone_SurA"/>
</dbReference>
<dbReference type="Pfam" id="PF00639">
    <property type="entry name" value="Rotamase"/>
    <property type="match status" value="1"/>
</dbReference>
<proteinExistence type="predicted"/>
<evidence type="ECO:0000256" key="2">
    <source>
        <dbReference type="ARBA" id="ARBA00022729"/>
    </source>
</evidence>
<dbReference type="InterPro" id="IPR000297">
    <property type="entry name" value="PPIase_PpiC"/>
</dbReference>
<keyword evidence="2 10" id="KW-0732">Signal</keyword>
<name>A0A7V8RFT4_9SPHN</name>
<evidence type="ECO:0000256" key="3">
    <source>
        <dbReference type="ARBA" id="ARBA00022764"/>
    </source>
</evidence>
<keyword evidence="5" id="KW-0143">Chaperone</keyword>
<evidence type="ECO:0000256" key="10">
    <source>
        <dbReference type="SAM" id="SignalP"/>
    </source>
</evidence>
<dbReference type="SUPFAM" id="SSF109998">
    <property type="entry name" value="Triger factor/SurA peptide-binding domain-like"/>
    <property type="match status" value="1"/>
</dbReference>
<dbReference type="RefSeq" id="WP_181268123.1">
    <property type="nucleotide sequence ID" value="NZ_BAAAGB010000001.1"/>
</dbReference>
<dbReference type="Pfam" id="PF09312">
    <property type="entry name" value="SurA_N"/>
    <property type="match status" value="1"/>
</dbReference>
<protein>
    <recommendedName>
        <fullName evidence="1">Parvulin-like PPIase</fullName>
    </recommendedName>
    <alternativeName>
        <fullName evidence="7">Peptidyl-prolyl cis-trans isomerase plp</fullName>
    </alternativeName>
    <alternativeName>
        <fullName evidence="8">Rotamase plp</fullName>
    </alternativeName>
</protein>
<dbReference type="Gene3D" id="1.10.4030.10">
    <property type="entry name" value="Porin chaperone SurA, peptide-binding domain"/>
    <property type="match status" value="1"/>
</dbReference>